<dbReference type="Gene3D" id="3.20.20.150">
    <property type="entry name" value="Divalent-metal-dependent TIM barrel enzymes"/>
    <property type="match status" value="1"/>
</dbReference>
<dbReference type="PANTHER" id="PTHR12110">
    <property type="entry name" value="HYDROXYPYRUVATE ISOMERASE"/>
    <property type="match status" value="1"/>
</dbReference>
<dbReference type="Pfam" id="PF01261">
    <property type="entry name" value="AP_endonuc_2"/>
    <property type="match status" value="1"/>
</dbReference>
<proteinExistence type="predicted"/>
<feature type="domain" description="Xylose isomerase-like TIM barrel" evidence="2">
    <location>
        <begin position="23"/>
        <end position="213"/>
    </location>
</feature>
<reference evidence="3" key="1">
    <citation type="submission" date="2024-07" db="EMBL/GenBank/DDBJ databases">
        <authorList>
            <person name="fu j."/>
        </authorList>
    </citation>
    <scope>NUCLEOTIDE SEQUENCE</scope>
    <source>
        <strain evidence="3">P10A9</strain>
    </source>
</reference>
<dbReference type="PANTHER" id="PTHR12110:SF41">
    <property type="entry name" value="INOSOSE DEHYDRATASE"/>
    <property type="match status" value="1"/>
</dbReference>
<evidence type="ECO:0000259" key="2">
    <source>
        <dbReference type="Pfam" id="PF01261"/>
    </source>
</evidence>
<protein>
    <submittedName>
        <fullName evidence="3">Sugar phosphate isomerase/epimerase family protein</fullName>
    </submittedName>
</protein>
<evidence type="ECO:0000313" key="3">
    <source>
        <dbReference type="EMBL" id="XDP45950.1"/>
    </source>
</evidence>
<dbReference type="AlphaFoldDB" id="A0AB39L4H7"/>
<dbReference type="RefSeq" id="WP_369046356.1">
    <property type="nucleotide sequence ID" value="NZ_CP163302.1"/>
</dbReference>
<dbReference type="KEGG" id="spue:AB5L97_02720"/>
<keyword evidence="3" id="KW-0413">Isomerase</keyword>
<dbReference type="InterPro" id="IPR036237">
    <property type="entry name" value="Xyl_isomerase-like_sf"/>
</dbReference>
<gene>
    <name evidence="3" type="ORF">AB5L97_02720</name>
</gene>
<organism evidence="3">
    <name type="scientific">Sinomonas puerhi</name>
    <dbReference type="NCBI Taxonomy" id="3238584"/>
    <lineage>
        <taxon>Bacteria</taxon>
        <taxon>Bacillati</taxon>
        <taxon>Actinomycetota</taxon>
        <taxon>Actinomycetes</taxon>
        <taxon>Micrococcales</taxon>
        <taxon>Micrococcaceae</taxon>
        <taxon>Sinomonas</taxon>
    </lineage>
</organism>
<evidence type="ECO:0000256" key="1">
    <source>
        <dbReference type="ARBA" id="ARBA00023277"/>
    </source>
</evidence>
<dbReference type="InterPro" id="IPR050312">
    <property type="entry name" value="IolE/XylAMocC-like"/>
</dbReference>
<keyword evidence="1" id="KW-0119">Carbohydrate metabolism</keyword>
<dbReference type="SUPFAM" id="SSF51658">
    <property type="entry name" value="Xylose isomerase-like"/>
    <property type="match status" value="1"/>
</dbReference>
<dbReference type="GO" id="GO:0016853">
    <property type="term" value="F:isomerase activity"/>
    <property type="evidence" value="ECO:0007669"/>
    <property type="project" value="UniProtKB-KW"/>
</dbReference>
<name>A0AB39L4H7_9MICC</name>
<dbReference type="InterPro" id="IPR013022">
    <property type="entry name" value="Xyl_isomerase-like_TIM-brl"/>
</dbReference>
<accession>A0AB39L4H7</accession>
<sequence>MTYSVQLYSVRDAIDADLPGTIARLAKIGYTQVEPYNFAARADDLAAAFAEHGITAPTAHAPLLSADQDGIFAAATKLGIGTVIDPYLPAEHWQDADTIRDTAARLNAAAKKGAEHGIRVGYHNHDWELSSRIEGTTALEFFASLLDPEVVLEVDTYWAAVGGEDPAALLTRLGDRVVAIHIKDGPVNQDKQAQLPAGQGEIGIWRVLAAAKSLEVGVVEFDDYAGDIFDGVAASLAYLEAGAPSADAQASVEAGSAEAVR</sequence>
<dbReference type="EMBL" id="CP163302">
    <property type="protein sequence ID" value="XDP45950.1"/>
    <property type="molecule type" value="Genomic_DNA"/>
</dbReference>